<organism evidence="3 4">
    <name type="scientific">Paragonimus skrjabini miyazakii</name>
    <dbReference type="NCBI Taxonomy" id="59628"/>
    <lineage>
        <taxon>Eukaryota</taxon>
        <taxon>Metazoa</taxon>
        <taxon>Spiralia</taxon>
        <taxon>Lophotrochozoa</taxon>
        <taxon>Platyhelminthes</taxon>
        <taxon>Trematoda</taxon>
        <taxon>Digenea</taxon>
        <taxon>Plagiorchiida</taxon>
        <taxon>Troglotremata</taxon>
        <taxon>Troglotrematidae</taxon>
        <taxon>Paragonimus</taxon>
    </lineage>
</organism>
<dbReference type="EMBL" id="JTDE01012425">
    <property type="protein sequence ID" value="KAF7234117.1"/>
    <property type="molecule type" value="Genomic_DNA"/>
</dbReference>
<name>A0A8S9YI14_9TREM</name>
<dbReference type="Pfam" id="PF23055">
    <property type="entry name" value="DUF7041"/>
    <property type="match status" value="1"/>
</dbReference>
<evidence type="ECO:0000256" key="1">
    <source>
        <dbReference type="SAM" id="MobiDB-lite"/>
    </source>
</evidence>
<keyword evidence="4" id="KW-1185">Reference proteome</keyword>
<evidence type="ECO:0000313" key="4">
    <source>
        <dbReference type="Proteomes" id="UP000822476"/>
    </source>
</evidence>
<dbReference type="AlphaFoldDB" id="A0A8S9YI14"/>
<comment type="caution">
    <text evidence="3">The sequence shown here is derived from an EMBL/GenBank/DDBJ whole genome shotgun (WGS) entry which is preliminary data.</text>
</comment>
<feature type="region of interest" description="Disordered" evidence="1">
    <location>
        <begin position="53"/>
        <end position="80"/>
    </location>
</feature>
<reference evidence="3" key="1">
    <citation type="submission" date="2019-07" db="EMBL/GenBank/DDBJ databases">
        <title>Annotation for the trematode Paragonimus miyazaki's.</title>
        <authorList>
            <person name="Choi Y.-J."/>
        </authorList>
    </citation>
    <scope>NUCLEOTIDE SEQUENCE</scope>
    <source>
        <strain evidence="3">Japan</strain>
    </source>
</reference>
<evidence type="ECO:0000313" key="3">
    <source>
        <dbReference type="EMBL" id="KAF7234117.1"/>
    </source>
</evidence>
<dbReference type="Proteomes" id="UP000822476">
    <property type="component" value="Unassembled WGS sequence"/>
</dbReference>
<sequence length="94" mass="10662">MMYSYMVQPILIEMAEDVSDLIEKMPEDQPYGRLEDALVSRLSASEQRKLSQLSSEIQLGDRKPSQPLRHMKQLLGGGKTDDTLDAKLRKVSIL</sequence>
<dbReference type="PANTHER" id="PTHR33327">
    <property type="entry name" value="ENDONUCLEASE"/>
    <property type="match status" value="1"/>
</dbReference>
<protein>
    <recommendedName>
        <fullName evidence="2">DUF7041 domain-containing protein</fullName>
    </recommendedName>
</protein>
<proteinExistence type="predicted"/>
<accession>A0A8S9YI14</accession>
<dbReference type="OrthoDB" id="6251906at2759"/>
<dbReference type="PANTHER" id="PTHR33327:SF3">
    <property type="entry name" value="RNA-DIRECTED DNA POLYMERASE"/>
    <property type="match status" value="1"/>
</dbReference>
<dbReference type="InterPro" id="IPR055469">
    <property type="entry name" value="DUF7041"/>
</dbReference>
<feature type="domain" description="DUF7041" evidence="2">
    <location>
        <begin position="2"/>
        <end position="53"/>
    </location>
</feature>
<gene>
    <name evidence="3" type="ORF">EG68_12470</name>
</gene>
<evidence type="ECO:0000259" key="2">
    <source>
        <dbReference type="Pfam" id="PF23055"/>
    </source>
</evidence>